<feature type="domain" description="Copper amine oxidase-like N-terminal" evidence="2">
    <location>
        <begin position="46"/>
        <end position="152"/>
    </location>
</feature>
<reference evidence="3 4" key="1">
    <citation type="submission" date="2018-05" db="EMBL/GenBank/DDBJ databases">
        <title>Freshwater and sediment microbial communities from various areas in North America, analyzing microbe dynamics in response to fracking.</title>
        <authorList>
            <person name="Lamendella R."/>
        </authorList>
    </citation>
    <scope>NUCLEOTIDE SEQUENCE [LARGE SCALE GENOMIC DNA]</scope>
    <source>
        <strain evidence="3 4">15_TX</strain>
    </source>
</reference>
<dbReference type="Proteomes" id="UP000247150">
    <property type="component" value="Unassembled WGS sequence"/>
</dbReference>
<comment type="caution">
    <text evidence="3">The sequence shown here is derived from an EMBL/GenBank/DDBJ whole genome shotgun (WGS) entry which is preliminary data.</text>
</comment>
<dbReference type="Gene3D" id="3.30.457.10">
    <property type="entry name" value="Copper amine oxidase-like, N-terminal domain"/>
    <property type="match status" value="3"/>
</dbReference>
<feature type="chain" id="PRO_5015912350" evidence="1">
    <location>
        <begin position="29"/>
        <end position="634"/>
    </location>
</feature>
<organism evidence="3 4">
    <name type="scientific">Cytobacillus oceanisediminis</name>
    <dbReference type="NCBI Taxonomy" id="665099"/>
    <lineage>
        <taxon>Bacteria</taxon>
        <taxon>Bacillati</taxon>
        <taxon>Bacillota</taxon>
        <taxon>Bacilli</taxon>
        <taxon>Bacillales</taxon>
        <taxon>Bacillaceae</taxon>
        <taxon>Cytobacillus</taxon>
    </lineage>
</organism>
<keyword evidence="1" id="KW-0732">Signal</keyword>
<feature type="domain" description="Copper amine oxidase-like N-terminal" evidence="2">
    <location>
        <begin position="173"/>
        <end position="278"/>
    </location>
</feature>
<dbReference type="EMBL" id="QGTW01000004">
    <property type="protein sequence ID" value="PWW29389.1"/>
    <property type="molecule type" value="Genomic_DNA"/>
</dbReference>
<name>A0A2V2ZY27_9BACI</name>
<accession>A0A2V2ZY27</accession>
<evidence type="ECO:0000259" key="2">
    <source>
        <dbReference type="Pfam" id="PF07833"/>
    </source>
</evidence>
<dbReference type="Pfam" id="PF07833">
    <property type="entry name" value="Cu_amine_oxidN1"/>
    <property type="match status" value="2"/>
</dbReference>
<dbReference type="AlphaFoldDB" id="A0A2V2ZY27"/>
<evidence type="ECO:0000313" key="4">
    <source>
        <dbReference type="Proteomes" id="UP000247150"/>
    </source>
</evidence>
<proteinExistence type="predicted"/>
<sequence>MFARLRVLAVVAVALSSLLSAGSASVSAATLIGKGLYIKKGVTIEIDGKKAVFKDPILNKAGHLLLPMRDLYEAIDAEVYWDKKNQTASAVRNGKRVDLTINSAIARVNDKKVTMNVAPLMYKYRTYVPLRFVSENLDGKVYWNQGEQTVEITLNHQEAPTTSPQEDPYVLHMNNKRIIMEDPLIIRGGRTYIPANYFYENLENTTANWVSDSQLEFQIAGLNFVFSNGSQNVLVNQEPVQIEEKPFIQSGKMYVPVHFIVNALGGNLRILTDKKAMYIYLYHYMFTSDFLEKTVGSTTRPAYVPNASLEGSRDMLVSDNPERVTPALVPNPAATLSQHNVNSADSVNEHRIFGWHLNKLGKEAKIGITIQNISRSNSLEVTGSKGYVKTSGNSWINYDIGLPIADKVLNDKLNDSESKGIVIQPGETKVIETYELHPNYIIGFLQDVDIRSINGGNGEYTIRTVLTTNDTDLTSIHSEQVPIDPYAAHPRGAWPNAEIRANLPAYTVGSPEVGYNISNGNTDHFLSEENSLSKVNGSVGNSGHFGMNYKVNIPIINPTGKAKTIKLKIAGRGGLYSGAVKMNGNVHLIPTLKPFTEYAELPAYTVTGAEEMISLEIMHAGGASLPAAIYVEAK</sequence>
<dbReference type="InterPro" id="IPR012854">
    <property type="entry name" value="Cu_amine_oxidase-like_N"/>
</dbReference>
<feature type="signal peptide" evidence="1">
    <location>
        <begin position="1"/>
        <end position="28"/>
    </location>
</feature>
<dbReference type="OrthoDB" id="2519728at2"/>
<dbReference type="InterPro" id="IPR036582">
    <property type="entry name" value="Mao_N_sf"/>
</dbReference>
<evidence type="ECO:0000256" key="1">
    <source>
        <dbReference type="SAM" id="SignalP"/>
    </source>
</evidence>
<dbReference type="SUPFAM" id="SSF55383">
    <property type="entry name" value="Copper amine oxidase, domain N"/>
    <property type="match status" value="3"/>
</dbReference>
<dbReference type="RefSeq" id="WP_110064461.1">
    <property type="nucleotide sequence ID" value="NZ_QGTW01000004.1"/>
</dbReference>
<evidence type="ECO:0000313" key="3">
    <source>
        <dbReference type="EMBL" id="PWW29389.1"/>
    </source>
</evidence>
<gene>
    <name evidence="3" type="ORF">DFO73_10419</name>
</gene>
<protein>
    <submittedName>
        <fullName evidence="3">Copper amine oxidase-like protein</fullName>
    </submittedName>
</protein>